<dbReference type="Proteomes" id="UP000593571">
    <property type="component" value="Unassembled WGS sequence"/>
</dbReference>
<feature type="region of interest" description="Disordered" evidence="1">
    <location>
        <begin position="83"/>
        <end position="131"/>
    </location>
</feature>
<feature type="domain" description="Synapsin ATP-binding" evidence="2">
    <location>
        <begin position="1"/>
        <end position="24"/>
    </location>
</feature>
<comment type="caution">
    <text evidence="3">The sequence shown here is derived from an EMBL/GenBank/DDBJ whole genome shotgun (WGS) entry which is preliminary data.</text>
</comment>
<dbReference type="AlphaFoldDB" id="A0A7J8JMT5"/>
<dbReference type="EMBL" id="JACASE010000002">
    <property type="protein sequence ID" value="KAF6498068.1"/>
    <property type="molecule type" value="Genomic_DNA"/>
</dbReference>
<evidence type="ECO:0000256" key="1">
    <source>
        <dbReference type="SAM" id="MobiDB-lite"/>
    </source>
</evidence>
<evidence type="ECO:0000259" key="2">
    <source>
        <dbReference type="Pfam" id="PF02750"/>
    </source>
</evidence>
<dbReference type="InterPro" id="IPR020898">
    <property type="entry name" value="Synapsin_ATP-bd_dom"/>
</dbReference>
<dbReference type="Pfam" id="PF02750">
    <property type="entry name" value="Synapsin_C"/>
    <property type="match status" value="1"/>
</dbReference>
<reference evidence="3 4" key="1">
    <citation type="journal article" date="2020" name="Nature">
        <title>Six reference-quality genomes reveal evolution of bat adaptations.</title>
        <authorList>
            <person name="Jebb D."/>
            <person name="Huang Z."/>
            <person name="Pippel M."/>
            <person name="Hughes G.M."/>
            <person name="Lavrichenko K."/>
            <person name="Devanna P."/>
            <person name="Winkler S."/>
            <person name="Jermiin L.S."/>
            <person name="Skirmuntt E.C."/>
            <person name="Katzourakis A."/>
            <person name="Burkitt-Gray L."/>
            <person name="Ray D.A."/>
            <person name="Sullivan K.A.M."/>
            <person name="Roscito J.G."/>
            <person name="Kirilenko B.M."/>
            <person name="Davalos L.M."/>
            <person name="Corthals A.P."/>
            <person name="Power M.L."/>
            <person name="Jones G."/>
            <person name="Ransome R.D."/>
            <person name="Dechmann D.K.N."/>
            <person name="Locatelli A.G."/>
            <person name="Puechmaille S.J."/>
            <person name="Fedrigo O."/>
            <person name="Jarvis E.D."/>
            <person name="Hiller M."/>
            <person name="Vernes S.C."/>
            <person name="Myers E.W."/>
            <person name="Teeling E.C."/>
        </authorList>
    </citation>
    <scope>NUCLEOTIDE SEQUENCE [LARGE SCALE GENOMIC DNA]</scope>
    <source>
        <strain evidence="3">MRouAeg1</strain>
        <tissue evidence="3">Muscle</tissue>
    </source>
</reference>
<dbReference type="Gene3D" id="3.30.470.20">
    <property type="entry name" value="ATP-grasp fold, B domain"/>
    <property type="match status" value="1"/>
</dbReference>
<protein>
    <submittedName>
        <fullName evidence="3">Synapsin III</fullName>
    </submittedName>
</protein>
<proteinExistence type="predicted"/>
<evidence type="ECO:0000313" key="4">
    <source>
        <dbReference type="Proteomes" id="UP000593571"/>
    </source>
</evidence>
<evidence type="ECO:0000313" key="3">
    <source>
        <dbReference type="EMBL" id="KAF6498068.1"/>
    </source>
</evidence>
<accession>A0A7J8JMT5</accession>
<feature type="compositionally biased region" description="Basic and acidic residues" evidence="1">
    <location>
        <begin position="105"/>
        <end position="114"/>
    </location>
</feature>
<keyword evidence="4" id="KW-1185">Reference proteome</keyword>
<gene>
    <name evidence="3" type="ORF">HJG63_018765</name>
</gene>
<organism evidence="3 4">
    <name type="scientific">Rousettus aegyptiacus</name>
    <name type="common">Egyptian fruit bat</name>
    <name type="synonym">Pteropus aegyptiacus</name>
    <dbReference type="NCBI Taxonomy" id="9407"/>
    <lineage>
        <taxon>Eukaryota</taxon>
        <taxon>Metazoa</taxon>
        <taxon>Chordata</taxon>
        <taxon>Craniata</taxon>
        <taxon>Vertebrata</taxon>
        <taxon>Euteleostomi</taxon>
        <taxon>Mammalia</taxon>
        <taxon>Eutheria</taxon>
        <taxon>Laurasiatheria</taxon>
        <taxon>Chiroptera</taxon>
        <taxon>Yinpterochiroptera</taxon>
        <taxon>Pteropodoidea</taxon>
        <taxon>Pteropodidae</taxon>
        <taxon>Rousettinae</taxon>
        <taxon>Rousettus</taxon>
    </lineage>
</organism>
<name>A0A7J8JMT5_ROUAE</name>
<sequence length="174" mass="19230">MFGGLDICAVKAVHSKDGRDYIIESRFWCWSPGSRGQRGRWTRTREGEPCGCPVLEKHMAGDLRSRLVSRPWDSCCNGTRRLGGRGEPAQRHSHRAQGAAALGGEGERVPDGRWTRPPHLEGPGGPHRGAASALAGSVPLWGQGPLKGRSEWLLLWWPPHLKSPLPRGPSRRRR</sequence>